<proteinExistence type="predicted"/>
<feature type="compositionally biased region" description="Polar residues" evidence="1">
    <location>
        <begin position="1"/>
        <end position="10"/>
    </location>
</feature>
<protein>
    <submittedName>
        <fullName evidence="2">Uncharacterized protein</fullName>
    </submittedName>
</protein>
<sequence>MDQTAPTPTAHNPPKQPTAPYALKTTVPRPHQASHLISSVQAEPFIPSVITTSSAPSLRISSFLNPVTQTPETNALQHQLNHPITNYFPIQIDTINPPTPASSPASQQTNRPTNHINYISPNPPNPKPIPTNAPNHEPHSNAVNIPNHEPISNAVNAPNHNTTFNAGNILNHNAAYNVVNILNHEPIPAEQPANPTERTADDGVSADSIVPADPVVPAVPAVPAVPTETIIQSNKEAGEDANLDLETSKLVSRQPQLKALSEIEPLIEDIAGEALAIEEVDEAMGNDGVDEEDVSDDIDEVSVSNAYLNKWDFCNVSLPKEAHLYEAHSDIDIQSDVPTDHDIPMSESADPLLHSYNSYDNLF</sequence>
<dbReference type="AlphaFoldDB" id="A0A9P9EFS8"/>
<feature type="region of interest" description="Disordered" evidence="1">
    <location>
        <begin position="1"/>
        <end position="22"/>
    </location>
</feature>
<accession>A0A9P9EFS8</accession>
<gene>
    <name evidence="2" type="ORF">B0J13DRAFT_528562</name>
</gene>
<comment type="caution">
    <text evidence="2">The sequence shown here is derived from an EMBL/GenBank/DDBJ whole genome shotgun (WGS) entry which is preliminary data.</text>
</comment>
<evidence type="ECO:0000313" key="2">
    <source>
        <dbReference type="EMBL" id="KAH7137080.1"/>
    </source>
</evidence>
<feature type="region of interest" description="Disordered" evidence="1">
    <location>
        <begin position="91"/>
        <end position="136"/>
    </location>
</feature>
<name>A0A9P9EFS8_9HYPO</name>
<evidence type="ECO:0000313" key="3">
    <source>
        <dbReference type="Proteomes" id="UP000717696"/>
    </source>
</evidence>
<feature type="compositionally biased region" description="Low complexity" evidence="1">
    <location>
        <begin position="102"/>
        <end position="120"/>
    </location>
</feature>
<keyword evidence="3" id="KW-1185">Reference proteome</keyword>
<organism evidence="2 3">
    <name type="scientific">Dactylonectria estremocensis</name>
    <dbReference type="NCBI Taxonomy" id="1079267"/>
    <lineage>
        <taxon>Eukaryota</taxon>
        <taxon>Fungi</taxon>
        <taxon>Dikarya</taxon>
        <taxon>Ascomycota</taxon>
        <taxon>Pezizomycotina</taxon>
        <taxon>Sordariomycetes</taxon>
        <taxon>Hypocreomycetidae</taxon>
        <taxon>Hypocreales</taxon>
        <taxon>Nectriaceae</taxon>
        <taxon>Dactylonectria</taxon>
    </lineage>
</organism>
<evidence type="ECO:0000256" key="1">
    <source>
        <dbReference type="SAM" id="MobiDB-lite"/>
    </source>
</evidence>
<dbReference type="Proteomes" id="UP000717696">
    <property type="component" value="Unassembled WGS sequence"/>
</dbReference>
<feature type="compositionally biased region" description="Pro residues" evidence="1">
    <location>
        <begin position="121"/>
        <end position="131"/>
    </location>
</feature>
<dbReference type="EMBL" id="JAGMUU010000016">
    <property type="protein sequence ID" value="KAH7137080.1"/>
    <property type="molecule type" value="Genomic_DNA"/>
</dbReference>
<reference evidence="2" key="1">
    <citation type="journal article" date="2021" name="Nat. Commun.">
        <title>Genetic determinants of endophytism in the Arabidopsis root mycobiome.</title>
        <authorList>
            <person name="Mesny F."/>
            <person name="Miyauchi S."/>
            <person name="Thiergart T."/>
            <person name="Pickel B."/>
            <person name="Atanasova L."/>
            <person name="Karlsson M."/>
            <person name="Huettel B."/>
            <person name="Barry K.W."/>
            <person name="Haridas S."/>
            <person name="Chen C."/>
            <person name="Bauer D."/>
            <person name="Andreopoulos W."/>
            <person name="Pangilinan J."/>
            <person name="LaButti K."/>
            <person name="Riley R."/>
            <person name="Lipzen A."/>
            <person name="Clum A."/>
            <person name="Drula E."/>
            <person name="Henrissat B."/>
            <person name="Kohler A."/>
            <person name="Grigoriev I.V."/>
            <person name="Martin F.M."/>
            <person name="Hacquard S."/>
        </authorList>
    </citation>
    <scope>NUCLEOTIDE SEQUENCE</scope>
    <source>
        <strain evidence="2">MPI-CAGE-AT-0021</strain>
    </source>
</reference>